<proteinExistence type="predicted"/>
<protein>
    <submittedName>
        <fullName evidence="2">Putative secreted protein</fullName>
    </submittedName>
</protein>
<dbReference type="EMBL" id="GFTR01000124">
    <property type="protein sequence ID" value="JAW16302.1"/>
    <property type="molecule type" value="Transcribed_RNA"/>
</dbReference>
<name>A0A224Y5B9_9HEMI</name>
<feature type="signal peptide" evidence="1">
    <location>
        <begin position="1"/>
        <end position="17"/>
    </location>
</feature>
<feature type="chain" id="PRO_5012058798" evidence="1">
    <location>
        <begin position="18"/>
        <end position="68"/>
    </location>
</feature>
<evidence type="ECO:0000313" key="2">
    <source>
        <dbReference type="EMBL" id="JAW16302.1"/>
    </source>
</evidence>
<sequence>MQPIMCLVILWSSTGSGVRPSSGCLGKRVINTDLHRENQFIYSDAFQLCGSNHNNNLRYFVFSNLILF</sequence>
<evidence type="ECO:0000256" key="1">
    <source>
        <dbReference type="SAM" id="SignalP"/>
    </source>
</evidence>
<reference evidence="2" key="1">
    <citation type="journal article" date="2018" name="PLoS Negl. Trop. Dis.">
        <title>An insight into the salivary gland and fat body transcriptome of Panstrongylus lignarius (Hemiptera: Heteroptera), the main vector of Chagas disease in Peru.</title>
        <authorList>
            <person name="Nevoa J.C."/>
            <person name="Mendes M.T."/>
            <person name="da Silva M.V."/>
            <person name="Soares S.C."/>
            <person name="Oliveira C.J.F."/>
            <person name="Ribeiro J.M.C."/>
        </authorList>
    </citation>
    <scope>NUCLEOTIDE SEQUENCE</scope>
</reference>
<dbReference type="AlphaFoldDB" id="A0A224Y5B9"/>
<accession>A0A224Y5B9</accession>
<organism evidence="2">
    <name type="scientific">Panstrongylus lignarius</name>
    <dbReference type="NCBI Taxonomy" id="156445"/>
    <lineage>
        <taxon>Eukaryota</taxon>
        <taxon>Metazoa</taxon>
        <taxon>Ecdysozoa</taxon>
        <taxon>Arthropoda</taxon>
        <taxon>Hexapoda</taxon>
        <taxon>Insecta</taxon>
        <taxon>Pterygota</taxon>
        <taxon>Neoptera</taxon>
        <taxon>Paraneoptera</taxon>
        <taxon>Hemiptera</taxon>
        <taxon>Heteroptera</taxon>
        <taxon>Panheteroptera</taxon>
        <taxon>Cimicomorpha</taxon>
        <taxon>Reduviidae</taxon>
        <taxon>Triatominae</taxon>
        <taxon>Panstrongylus</taxon>
    </lineage>
</organism>
<keyword evidence="1" id="KW-0732">Signal</keyword>